<comment type="caution">
    <text evidence="6">Lacks conserved residue(s) required for the propagation of feature annotation.</text>
</comment>
<dbReference type="SMART" id="SM00235">
    <property type="entry name" value="ZnMc"/>
    <property type="match status" value="1"/>
</dbReference>
<evidence type="ECO:0000256" key="4">
    <source>
        <dbReference type="ARBA" id="ARBA00022833"/>
    </source>
</evidence>
<organism evidence="9">
    <name type="scientific">Lepeophtheirus salmonis</name>
    <name type="common">Salmon louse</name>
    <name type="synonym">Caligus salmonis</name>
    <dbReference type="NCBI Taxonomy" id="72036"/>
    <lineage>
        <taxon>Eukaryota</taxon>
        <taxon>Metazoa</taxon>
        <taxon>Ecdysozoa</taxon>
        <taxon>Arthropoda</taxon>
        <taxon>Crustacea</taxon>
        <taxon>Multicrustacea</taxon>
        <taxon>Hexanauplia</taxon>
        <taxon>Copepoda</taxon>
        <taxon>Siphonostomatoida</taxon>
        <taxon>Caligidae</taxon>
        <taxon>Lepeophtheirus</taxon>
    </lineage>
</organism>
<name>A0A0K2VID8_LEPSM</name>
<dbReference type="InterPro" id="IPR001506">
    <property type="entry name" value="Peptidase_M12A"/>
</dbReference>
<keyword evidence="2 6" id="KW-0479">Metal-binding</keyword>
<dbReference type="EMBL" id="HACA01032380">
    <property type="protein sequence ID" value="CDW49741.1"/>
    <property type="molecule type" value="Transcribed_RNA"/>
</dbReference>
<feature type="domain" description="Peptidase M12A" evidence="8">
    <location>
        <begin position="24"/>
        <end position="212"/>
    </location>
</feature>
<evidence type="ECO:0000259" key="8">
    <source>
        <dbReference type="PROSITE" id="PS51864"/>
    </source>
</evidence>
<dbReference type="Pfam" id="PF01400">
    <property type="entry name" value="Astacin"/>
    <property type="match status" value="1"/>
</dbReference>
<sequence>RNMFILILFFVTSSGNIISGQRISGVRSFEESGTRWPGNIVKYTFDIDYKNTSAHDMIRAAMDDIESQTCVKFMETNRDSKQTTLLINGESQCSASGGYVNYPVNYWAAILSVNVTTCLEFGVIVHELMHVLGSLHEQSRPDRKEFIQIQWNNILYWGRNQFYRYNKYGGKCTDCPNQTNQNLTSTEINTLNSCCDDNKYASIFGGYDYGSI</sequence>
<dbReference type="PANTHER" id="PTHR10127:SF780">
    <property type="entry name" value="METALLOENDOPEPTIDASE"/>
    <property type="match status" value="1"/>
</dbReference>
<keyword evidence="7" id="KW-0732">Signal</keyword>
<dbReference type="AlphaFoldDB" id="A0A0K2VID8"/>
<accession>A0A0K2VID8</accession>
<feature type="chain" id="PRO_5005393138" description="Metalloendopeptidase" evidence="7">
    <location>
        <begin position="21"/>
        <end position="212"/>
    </location>
</feature>
<dbReference type="EC" id="3.4.24.-" evidence="7"/>
<dbReference type="InterPro" id="IPR024079">
    <property type="entry name" value="MetalloPept_cat_dom_sf"/>
</dbReference>
<dbReference type="Gene3D" id="3.40.390.10">
    <property type="entry name" value="Collagenase (Catalytic Domain)"/>
    <property type="match status" value="1"/>
</dbReference>
<feature type="signal peptide" evidence="7">
    <location>
        <begin position="1"/>
        <end position="20"/>
    </location>
</feature>
<keyword evidence="1 6" id="KW-0645">Protease</keyword>
<feature type="non-terminal residue" evidence="9">
    <location>
        <position position="1"/>
    </location>
</feature>
<reference evidence="9" key="1">
    <citation type="submission" date="2014-05" db="EMBL/GenBank/DDBJ databases">
        <authorList>
            <person name="Chronopoulou M."/>
        </authorList>
    </citation>
    <scope>NUCLEOTIDE SEQUENCE</scope>
    <source>
        <tissue evidence="9">Whole organism</tissue>
    </source>
</reference>
<evidence type="ECO:0000256" key="7">
    <source>
        <dbReference type="RuleBase" id="RU361183"/>
    </source>
</evidence>
<dbReference type="PRINTS" id="PR00480">
    <property type="entry name" value="ASTACIN"/>
</dbReference>
<feature type="non-terminal residue" evidence="9">
    <location>
        <position position="212"/>
    </location>
</feature>
<dbReference type="GO" id="GO:0008270">
    <property type="term" value="F:zinc ion binding"/>
    <property type="evidence" value="ECO:0007669"/>
    <property type="project" value="UniProtKB-UniRule"/>
</dbReference>
<dbReference type="SUPFAM" id="SSF55486">
    <property type="entry name" value="Metalloproteases ('zincins'), catalytic domain"/>
    <property type="match status" value="1"/>
</dbReference>
<proteinExistence type="predicted"/>
<comment type="cofactor">
    <cofactor evidence="6 7">
        <name>Zn(2+)</name>
        <dbReference type="ChEBI" id="CHEBI:29105"/>
    </cofactor>
    <text evidence="6 7">Binds 1 zinc ion per subunit.</text>
</comment>
<feature type="binding site" evidence="6">
    <location>
        <position position="136"/>
    </location>
    <ligand>
        <name>Zn(2+)</name>
        <dbReference type="ChEBI" id="CHEBI:29105"/>
        <note>catalytic</note>
    </ligand>
</feature>
<dbReference type="PANTHER" id="PTHR10127">
    <property type="entry name" value="DISCOIDIN, CUB, EGF, LAMININ , AND ZINC METALLOPROTEASE DOMAIN CONTAINING"/>
    <property type="match status" value="1"/>
</dbReference>
<dbReference type="PROSITE" id="PS51864">
    <property type="entry name" value="ASTACIN"/>
    <property type="match status" value="1"/>
</dbReference>
<evidence type="ECO:0000256" key="1">
    <source>
        <dbReference type="ARBA" id="ARBA00022670"/>
    </source>
</evidence>
<feature type="binding site" evidence="6">
    <location>
        <position position="130"/>
    </location>
    <ligand>
        <name>Zn(2+)</name>
        <dbReference type="ChEBI" id="CHEBI:29105"/>
        <note>catalytic</note>
    </ligand>
</feature>
<dbReference type="GO" id="GO:0004222">
    <property type="term" value="F:metalloendopeptidase activity"/>
    <property type="evidence" value="ECO:0007669"/>
    <property type="project" value="UniProtKB-UniRule"/>
</dbReference>
<evidence type="ECO:0000256" key="2">
    <source>
        <dbReference type="ARBA" id="ARBA00022723"/>
    </source>
</evidence>
<keyword evidence="5 6" id="KW-0482">Metalloprotease</keyword>
<dbReference type="GO" id="GO:0006508">
    <property type="term" value="P:proteolysis"/>
    <property type="evidence" value="ECO:0007669"/>
    <property type="project" value="UniProtKB-KW"/>
</dbReference>
<feature type="binding site" evidence="6">
    <location>
        <position position="126"/>
    </location>
    <ligand>
        <name>Zn(2+)</name>
        <dbReference type="ChEBI" id="CHEBI:29105"/>
        <note>catalytic</note>
    </ligand>
</feature>
<keyword evidence="3 6" id="KW-0378">Hydrolase</keyword>
<dbReference type="InterPro" id="IPR006026">
    <property type="entry name" value="Peptidase_Metallo"/>
</dbReference>
<keyword evidence="4 6" id="KW-0862">Zinc</keyword>
<evidence type="ECO:0000256" key="6">
    <source>
        <dbReference type="PROSITE-ProRule" id="PRU01211"/>
    </source>
</evidence>
<evidence type="ECO:0000256" key="5">
    <source>
        <dbReference type="ARBA" id="ARBA00023049"/>
    </source>
</evidence>
<protein>
    <recommendedName>
        <fullName evidence="7">Metalloendopeptidase</fullName>
        <ecNumber evidence="7">3.4.24.-</ecNumber>
    </recommendedName>
</protein>
<feature type="active site" evidence="6">
    <location>
        <position position="127"/>
    </location>
</feature>
<evidence type="ECO:0000313" key="9">
    <source>
        <dbReference type="EMBL" id="CDW49741.1"/>
    </source>
</evidence>
<dbReference type="OrthoDB" id="291007at2759"/>
<evidence type="ECO:0000256" key="3">
    <source>
        <dbReference type="ARBA" id="ARBA00022801"/>
    </source>
</evidence>